<evidence type="ECO:0000259" key="14">
    <source>
        <dbReference type="SMART" id="SM01089"/>
    </source>
</evidence>
<protein>
    <recommendedName>
        <fullName evidence="10">Gap junction protein</fullName>
    </recommendedName>
</protein>
<dbReference type="PANTHER" id="PTHR11984">
    <property type="entry name" value="CONNEXIN"/>
    <property type="match status" value="1"/>
</dbReference>
<evidence type="ECO:0000256" key="4">
    <source>
        <dbReference type="ARBA" id="ARBA00022475"/>
    </source>
</evidence>
<dbReference type="InterPro" id="IPR017990">
    <property type="entry name" value="Connexin_CS"/>
</dbReference>
<keyword evidence="7" id="KW-0965">Cell junction</keyword>
<evidence type="ECO:0000256" key="10">
    <source>
        <dbReference type="RuleBase" id="RU000630"/>
    </source>
</evidence>
<dbReference type="PANTHER" id="PTHR11984:SF118">
    <property type="entry name" value="GAP JUNCTION PROTEIN"/>
    <property type="match status" value="1"/>
</dbReference>
<dbReference type="InterPro" id="IPR019570">
    <property type="entry name" value="Connexin_CCC"/>
</dbReference>
<evidence type="ECO:0000256" key="8">
    <source>
        <dbReference type="ARBA" id="ARBA00022989"/>
    </source>
</evidence>
<dbReference type="Proteomes" id="UP000261620">
    <property type="component" value="Unplaced"/>
</dbReference>
<evidence type="ECO:0000256" key="5">
    <source>
        <dbReference type="ARBA" id="ARBA00022692"/>
    </source>
</evidence>
<dbReference type="PROSITE" id="PS00407">
    <property type="entry name" value="CONNEXINS_1"/>
    <property type="match status" value="1"/>
</dbReference>
<dbReference type="GO" id="GO:0005922">
    <property type="term" value="C:connexin complex"/>
    <property type="evidence" value="ECO:0007669"/>
    <property type="project" value="InterPro"/>
</dbReference>
<evidence type="ECO:0000256" key="1">
    <source>
        <dbReference type="ARBA" id="ARBA00004610"/>
    </source>
</evidence>
<accession>A0A3Q3VKG8</accession>
<feature type="region of interest" description="Disordered" evidence="11">
    <location>
        <begin position="237"/>
        <end position="271"/>
    </location>
</feature>
<evidence type="ECO:0000259" key="13">
    <source>
        <dbReference type="SMART" id="SM00037"/>
    </source>
</evidence>
<feature type="transmembrane region" description="Helical" evidence="12">
    <location>
        <begin position="76"/>
        <end position="95"/>
    </location>
</feature>
<evidence type="ECO:0000256" key="6">
    <source>
        <dbReference type="ARBA" id="ARBA00022868"/>
    </source>
</evidence>
<organism evidence="15 16">
    <name type="scientific">Mola mola</name>
    <name type="common">Ocean sunfish</name>
    <name type="synonym">Tetraodon mola</name>
    <dbReference type="NCBI Taxonomy" id="94237"/>
    <lineage>
        <taxon>Eukaryota</taxon>
        <taxon>Metazoa</taxon>
        <taxon>Chordata</taxon>
        <taxon>Craniata</taxon>
        <taxon>Vertebrata</taxon>
        <taxon>Euteleostomi</taxon>
        <taxon>Actinopterygii</taxon>
        <taxon>Neopterygii</taxon>
        <taxon>Teleostei</taxon>
        <taxon>Neoteleostei</taxon>
        <taxon>Acanthomorphata</taxon>
        <taxon>Eupercaria</taxon>
        <taxon>Tetraodontiformes</taxon>
        <taxon>Molidae</taxon>
        <taxon>Mola</taxon>
    </lineage>
</organism>
<feature type="domain" description="Connexin cysteine-rich" evidence="14">
    <location>
        <begin position="139"/>
        <end position="206"/>
    </location>
</feature>
<keyword evidence="6 10" id="KW-0303">Gap junction</keyword>
<reference evidence="15" key="1">
    <citation type="submission" date="2025-08" db="UniProtKB">
        <authorList>
            <consortium name="Ensembl"/>
        </authorList>
    </citation>
    <scope>IDENTIFICATION</scope>
</reference>
<evidence type="ECO:0000313" key="16">
    <source>
        <dbReference type="Proteomes" id="UP000261620"/>
    </source>
</evidence>
<dbReference type="InterPro" id="IPR013092">
    <property type="entry name" value="Connexin_N"/>
</dbReference>
<comment type="similarity">
    <text evidence="10">Belongs to the connexin family.</text>
</comment>
<evidence type="ECO:0000313" key="15">
    <source>
        <dbReference type="Ensembl" id="ENSMMOP00000001546.1"/>
    </source>
</evidence>
<name>A0A3Q3VKG8_MOLML</name>
<evidence type="ECO:0000256" key="3">
    <source>
        <dbReference type="ARBA" id="ARBA00011455"/>
    </source>
</evidence>
<feature type="compositionally biased region" description="Basic and acidic residues" evidence="11">
    <location>
        <begin position="260"/>
        <end position="271"/>
    </location>
</feature>
<feature type="transmembrane region" description="Helical" evidence="12">
    <location>
        <begin position="183"/>
        <end position="208"/>
    </location>
</feature>
<sequence>MNWSALQALLSGVNKYSTVFGRVWLSMVFVFRVMVFVVAAQRVWGDDSKDFDCNTAQPGCKNVCYDFIFPISHIRLWALQLIFVTCPSLMVVGHVKYREKKDIQYTASHHGTHLYAHPGKKRGGLWWTYLVSLILKAGFDAGFLYILYHVYDGYDMPRLSKCSLEPCPNVVNCYISRPTEKKIFTLFMVVSSAVCILMCICEMIYLIFKRIQKAIKRKIEAERRLFAERHEMEPLAAPRSEFRSKTSIRVDPTASIQNLSDKKDEERPPKK</sequence>
<evidence type="ECO:0000256" key="9">
    <source>
        <dbReference type="ARBA" id="ARBA00023136"/>
    </source>
</evidence>
<proteinExistence type="inferred from homology"/>
<feature type="transmembrane region" description="Helical" evidence="12">
    <location>
        <begin position="126"/>
        <end position="148"/>
    </location>
</feature>
<dbReference type="SMART" id="SM00037">
    <property type="entry name" value="CNX"/>
    <property type="match status" value="1"/>
</dbReference>
<dbReference type="Ensembl" id="ENSMMOT00000001575.1">
    <property type="protein sequence ID" value="ENSMMOP00000001546.1"/>
    <property type="gene ID" value="ENSMMOG00000001294.1"/>
</dbReference>
<dbReference type="InterPro" id="IPR000500">
    <property type="entry name" value="Connexin"/>
</dbReference>
<comment type="subunit">
    <text evidence="3 10">A connexon is composed of a hexamer of connexins.</text>
</comment>
<dbReference type="STRING" id="94237.ENSMMOP00000001546"/>
<evidence type="ECO:0000256" key="12">
    <source>
        <dbReference type="SAM" id="Phobius"/>
    </source>
</evidence>
<evidence type="ECO:0000256" key="7">
    <source>
        <dbReference type="ARBA" id="ARBA00022949"/>
    </source>
</evidence>
<feature type="transmembrane region" description="Helical" evidence="12">
    <location>
        <begin position="23"/>
        <end position="44"/>
    </location>
</feature>
<dbReference type="FunFam" id="1.20.1440.80:FF:000001">
    <property type="entry name" value="Gap junction alpha-1"/>
    <property type="match status" value="1"/>
</dbReference>
<keyword evidence="8 12" id="KW-1133">Transmembrane helix</keyword>
<keyword evidence="16" id="KW-1185">Reference proteome</keyword>
<dbReference type="Pfam" id="PF00029">
    <property type="entry name" value="Connexin"/>
    <property type="match status" value="1"/>
</dbReference>
<reference evidence="15" key="2">
    <citation type="submission" date="2025-09" db="UniProtKB">
        <authorList>
            <consortium name="Ensembl"/>
        </authorList>
    </citation>
    <scope>IDENTIFICATION</scope>
</reference>
<keyword evidence="5 10" id="KW-0812">Transmembrane</keyword>
<dbReference type="PROSITE" id="PS00408">
    <property type="entry name" value="CONNEXINS_2"/>
    <property type="match status" value="1"/>
</dbReference>
<evidence type="ECO:0000256" key="11">
    <source>
        <dbReference type="SAM" id="MobiDB-lite"/>
    </source>
</evidence>
<comment type="subcellular location">
    <subcellularLocation>
        <location evidence="1">Cell junction</location>
        <location evidence="1">Gap junction</location>
    </subcellularLocation>
    <subcellularLocation>
        <location evidence="2 10">Cell membrane</location>
        <topology evidence="2 10">Multi-pass membrane protein</topology>
    </subcellularLocation>
</comment>
<dbReference type="OMA" id="MIYLICK"/>
<feature type="domain" description="Connexin N-terminal" evidence="13">
    <location>
        <begin position="42"/>
        <end position="75"/>
    </location>
</feature>
<comment type="function">
    <text evidence="10">One gap junction consists of a cluster of closely packed pairs of transmembrane channels, the connexons, through which materials of low MW diffuse from one cell to a neighboring cell.</text>
</comment>
<dbReference type="InterPro" id="IPR038359">
    <property type="entry name" value="Connexin_N_sf"/>
</dbReference>
<keyword evidence="4" id="KW-1003">Cell membrane</keyword>
<dbReference type="AlphaFoldDB" id="A0A3Q3VKG8"/>
<dbReference type="PRINTS" id="PR00206">
    <property type="entry name" value="CONNEXIN"/>
</dbReference>
<dbReference type="SMART" id="SM01089">
    <property type="entry name" value="Connexin_CCC"/>
    <property type="match status" value="1"/>
</dbReference>
<dbReference type="GO" id="GO:0005243">
    <property type="term" value="F:gap junction channel activity"/>
    <property type="evidence" value="ECO:0007669"/>
    <property type="project" value="TreeGrafter"/>
</dbReference>
<keyword evidence="9 12" id="KW-0472">Membrane</keyword>
<dbReference type="GO" id="GO:0007267">
    <property type="term" value="P:cell-cell signaling"/>
    <property type="evidence" value="ECO:0007669"/>
    <property type="project" value="TreeGrafter"/>
</dbReference>
<evidence type="ECO:0000256" key="2">
    <source>
        <dbReference type="ARBA" id="ARBA00004651"/>
    </source>
</evidence>
<dbReference type="Gene3D" id="1.20.1440.80">
    <property type="entry name" value="Gap junction channel protein cysteine-rich domain"/>
    <property type="match status" value="1"/>
</dbReference>